<feature type="region of interest" description="Disordered" evidence="4">
    <location>
        <begin position="361"/>
        <end position="608"/>
    </location>
</feature>
<feature type="region of interest" description="Disordered" evidence="4">
    <location>
        <begin position="1"/>
        <end position="93"/>
    </location>
</feature>
<feature type="compositionally biased region" description="Basic and acidic residues" evidence="4">
    <location>
        <begin position="453"/>
        <end position="464"/>
    </location>
</feature>
<evidence type="ECO:0000256" key="1">
    <source>
        <dbReference type="ARBA" id="ARBA00004496"/>
    </source>
</evidence>
<name>A0A0F7ZQE8_9HYPO</name>
<feature type="compositionally biased region" description="Low complexity" evidence="4">
    <location>
        <begin position="26"/>
        <end position="44"/>
    </location>
</feature>
<reference evidence="6 7" key="1">
    <citation type="journal article" date="2014" name="Genome Biol. Evol.">
        <title>Comparative genomics and transcriptomics analyses reveal divergent lifestyle features of nematode endoparasitic fungus Hirsutella minnesotensis.</title>
        <authorList>
            <person name="Lai Y."/>
            <person name="Liu K."/>
            <person name="Zhang X."/>
            <person name="Zhang X."/>
            <person name="Li K."/>
            <person name="Wang N."/>
            <person name="Shu C."/>
            <person name="Wu Y."/>
            <person name="Wang C."/>
            <person name="Bushley K.E."/>
            <person name="Xiang M."/>
            <person name="Liu X."/>
        </authorList>
    </citation>
    <scope>NUCLEOTIDE SEQUENCE [LARGE SCALE GENOMIC DNA]</scope>
    <source>
        <strain evidence="6 7">3608</strain>
    </source>
</reference>
<dbReference type="GO" id="GO:0005737">
    <property type="term" value="C:cytoplasm"/>
    <property type="evidence" value="ECO:0007669"/>
    <property type="project" value="UniProtKB-SubCell"/>
</dbReference>
<feature type="compositionally biased region" description="Basic and acidic residues" evidence="4">
    <location>
        <begin position="478"/>
        <end position="491"/>
    </location>
</feature>
<keyword evidence="7" id="KW-1185">Reference proteome</keyword>
<organism evidence="6 7">
    <name type="scientific">Hirsutella minnesotensis 3608</name>
    <dbReference type="NCBI Taxonomy" id="1043627"/>
    <lineage>
        <taxon>Eukaryota</taxon>
        <taxon>Fungi</taxon>
        <taxon>Dikarya</taxon>
        <taxon>Ascomycota</taxon>
        <taxon>Pezizomycotina</taxon>
        <taxon>Sordariomycetes</taxon>
        <taxon>Hypocreomycetidae</taxon>
        <taxon>Hypocreales</taxon>
        <taxon>Ophiocordycipitaceae</taxon>
        <taxon>Hirsutella</taxon>
    </lineage>
</organism>
<evidence type="ECO:0000259" key="5">
    <source>
        <dbReference type="Pfam" id="PF07989"/>
    </source>
</evidence>
<feature type="region of interest" description="Disordered" evidence="4">
    <location>
        <begin position="789"/>
        <end position="821"/>
    </location>
</feature>
<gene>
    <name evidence="6" type="ORF">HIM_03446</name>
</gene>
<feature type="region of interest" description="Disordered" evidence="4">
    <location>
        <begin position="625"/>
        <end position="673"/>
    </location>
</feature>
<feature type="domain" description="Centrosomin N-terminal motif 1" evidence="5">
    <location>
        <begin position="163"/>
        <end position="229"/>
    </location>
</feature>
<accession>A0A0F7ZQE8</accession>
<protein>
    <recommendedName>
        <fullName evidence="5">Centrosomin N-terminal motif 1 domain-containing protein</fullName>
    </recommendedName>
</protein>
<feature type="compositionally biased region" description="Polar residues" evidence="4">
    <location>
        <begin position="880"/>
        <end position="897"/>
    </location>
</feature>
<comment type="subcellular location">
    <subcellularLocation>
        <location evidence="1">Cytoplasm</location>
    </subcellularLocation>
</comment>
<feature type="compositionally biased region" description="Basic and acidic residues" evidence="4">
    <location>
        <begin position="737"/>
        <end position="748"/>
    </location>
</feature>
<evidence type="ECO:0000256" key="3">
    <source>
        <dbReference type="SAM" id="Coils"/>
    </source>
</evidence>
<dbReference type="OrthoDB" id="10251744at2759"/>
<dbReference type="Pfam" id="PF07989">
    <property type="entry name" value="Cnn_1N"/>
    <property type="match status" value="1"/>
</dbReference>
<dbReference type="EMBL" id="KQ030508">
    <property type="protein sequence ID" value="KJZ77125.1"/>
    <property type="molecule type" value="Genomic_DNA"/>
</dbReference>
<dbReference type="AlphaFoldDB" id="A0A0F7ZQE8"/>
<feature type="compositionally biased region" description="Basic and acidic residues" evidence="4">
    <location>
        <begin position="588"/>
        <end position="598"/>
    </location>
</feature>
<evidence type="ECO:0000256" key="2">
    <source>
        <dbReference type="ARBA" id="ARBA00022490"/>
    </source>
</evidence>
<dbReference type="Proteomes" id="UP000054481">
    <property type="component" value="Unassembled WGS sequence"/>
</dbReference>
<evidence type="ECO:0000313" key="6">
    <source>
        <dbReference type="EMBL" id="KJZ77125.1"/>
    </source>
</evidence>
<feature type="coiled-coil region" evidence="3">
    <location>
        <begin position="191"/>
        <end position="246"/>
    </location>
</feature>
<keyword evidence="3" id="KW-0175">Coiled coil</keyword>
<feature type="region of interest" description="Disordered" evidence="4">
    <location>
        <begin position="139"/>
        <end position="160"/>
    </location>
</feature>
<feature type="compositionally biased region" description="Polar residues" evidence="4">
    <location>
        <begin position="808"/>
        <end position="821"/>
    </location>
</feature>
<feature type="compositionally biased region" description="Polar residues" evidence="4">
    <location>
        <begin position="655"/>
        <end position="673"/>
    </location>
</feature>
<evidence type="ECO:0000256" key="4">
    <source>
        <dbReference type="SAM" id="MobiDB-lite"/>
    </source>
</evidence>
<dbReference type="InterPro" id="IPR012943">
    <property type="entry name" value="Cnn_1N"/>
</dbReference>
<feature type="region of interest" description="Disordered" evidence="4">
    <location>
        <begin position="691"/>
        <end position="776"/>
    </location>
</feature>
<feature type="region of interest" description="Disordered" evidence="4">
    <location>
        <begin position="834"/>
        <end position="925"/>
    </location>
</feature>
<keyword evidence="2" id="KW-0963">Cytoplasm</keyword>
<proteinExistence type="predicted"/>
<sequence>MEGSQSQTRRGSRASYPRGPSRSSGTSWATPPSASLSTSSVPGSPQLPNSKSSPRHHQGAFSKSPGSPRSASKTMAYTSTHGSPEAMRQPALSSFLQEKLQRERKAESEKLAFSAGLSRTDMSASVDIGRIVQSSPFKAPEAIINRPRSSTGTEPPKKKGLAVKEMEQVVSSLHKQNFDLKLELYHRRERQTALEERLEFLETEHEKAQDITERLLEELEKRDKAVEEAVAMIVTLEAKVDQLVMERCMVQQVEAAGQFTTQEFDSRYSTPAPKTPSSASPKKIEVSKVVNRVPSFLSDRSENTEHLRNVYLGVRGSSMLSLPPVAEGSADIDGTPAQGLGSPTLSVLSESSFLSVYGAKDASDESGQSPPMFVDEPLTLDGLDSTFGKPSQEEAPRPRRRAASVGKVTGVAKPPPRSSTAVPFQSITGVIGHESPLQRIMRLDPSYTNAKEPGNESKHARDLESSPILPSQKSSRRQTKEEKRDALRRVLTDAPGGARLHDNGLPPTPDTISTSTLHRFKSSNENLSREQDLGGVAPDFRASDSGSGATLGIHRQPQNVSAHVGNGTDRARGDHRRPSGPRPQSARETIRFYKRGDDWESDSDDTDAHSLESSLDIWLRESAKPDKDGRKISPDLFNFPTNETEGGWDPDSMPSEHSGNPATGSGIPASQSHGHIHGLLALRHQLFPWASGPLPPDRRSSLHAQTNSTADAANAKSALSQDATRASAGPRHRHGRHQSDDSQMRSENRTPVQHQQPPPQAGGEQKRYPPISGQHGARAGLNRLLRRSMGATSAPQAVSEDAAAGQGETANGNDGAKSHSTMGVLSWGVRSVPLDDDRSGATPPPIVLNPRQVRRNTCDSERPASPSQTAESAPGAAESQDVNTTEEGALCAQQQENGGTGPATGARRKWLPAFGRPNSSKNKAG</sequence>
<feature type="compositionally biased region" description="Polar residues" evidence="4">
    <location>
        <begin position="64"/>
        <end position="82"/>
    </location>
</feature>
<evidence type="ECO:0000313" key="7">
    <source>
        <dbReference type="Proteomes" id="UP000054481"/>
    </source>
</evidence>
<dbReference type="GO" id="GO:0005815">
    <property type="term" value="C:microtubule organizing center"/>
    <property type="evidence" value="ECO:0007669"/>
    <property type="project" value="InterPro"/>
</dbReference>
<feature type="compositionally biased region" description="Polar residues" evidence="4">
    <location>
        <begin position="702"/>
        <end position="724"/>
    </location>
</feature>
<feature type="compositionally biased region" description="Polar residues" evidence="4">
    <location>
        <begin position="418"/>
        <end position="428"/>
    </location>
</feature>